<reference evidence="3" key="1">
    <citation type="journal article" date="2022" name="Int. J. Mol. Sci.">
        <title>Draft Genome of Tanacetum Coccineum: Genomic Comparison of Closely Related Tanacetum-Family Plants.</title>
        <authorList>
            <person name="Yamashiro T."/>
            <person name="Shiraishi A."/>
            <person name="Nakayama K."/>
            <person name="Satake H."/>
        </authorList>
    </citation>
    <scope>NUCLEOTIDE SEQUENCE</scope>
</reference>
<organism evidence="3 4">
    <name type="scientific">Tanacetum coccineum</name>
    <dbReference type="NCBI Taxonomy" id="301880"/>
    <lineage>
        <taxon>Eukaryota</taxon>
        <taxon>Viridiplantae</taxon>
        <taxon>Streptophyta</taxon>
        <taxon>Embryophyta</taxon>
        <taxon>Tracheophyta</taxon>
        <taxon>Spermatophyta</taxon>
        <taxon>Magnoliopsida</taxon>
        <taxon>eudicotyledons</taxon>
        <taxon>Gunneridae</taxon>
        <taxon>Pentapetalae</taxon>
        <taxon>asterids</taxon>
        <taxon>campanulids</taxon>
        <taxon>Asterales</taxon>
        <taxon>Asteraceae</taxon>
        <taxon>Asteroideae</taxon>
        <taxon>Anthemideae</taxon>
        <taxon>Anthemidinae</taxon>
        <taxon>Tanacetum</taxon>
    </lineage>
</organism>
<evidence type="ECO:0000256" key="1">
    <source>
        <dbReference type="SAM" id="Coils"/>
    </source>
</evidence>
<comment type="caution">
    <text evidence="3">The sequence shown here is derived from an EMBL/GenBank/DDBJ whole genome shotgun (WGS) entry which is preliminary data.</text>
</comment>
<evidence type="ECO:0000313" key="4">
    <source>
        <dbReference type="Proteomes" id="UP001151760"/>
    </source>
</evidence>
<feature type="compositionally biased region" description="Low complexity" evidence="2">
    <location>
        <begin position="331"/>
        <end position="343"/>
    </location>
</feature>
<dbReference type="Proteomes" id="UP001151760">
    <property type="component" value="Unassembled WGS sequence"/>
</dbReference>
<proteinExistence type="predicted"/>
<feature type="compositionally biased region" description="Polar residues" evidence="2">
    <location>
        <begin position="201"/>
        <end position="214"/>
    </location>
</feature>
<feature type="compositionally biased region" description="Low complexity" evidence="2">
    <location>
        <begin position="105"/>
        <end position="119"/>
    </location>
</feature>
<keyword evidence="1" id="KW-0175">Coiled coil</keyword>
<sequence length="441" mass="47933">MAEIGCNWARIGPSKSSQSLSIAHKWAVGDGVDVAVVVLAVAVGGDGGVGIGGSDGVMMIIMGVRWRWCYGGGDRVARGGECIVNDLKIRNVETEPEPFEHIFEEPSPVHQPSSPPQEQAQGQMAMDDLLQVVPKLISRIDSLETDLKQTKLTMGNAIVKLVKKVKKLEGLLKKRHVVLSDSEEEEPEAQGRKSQDDPLASSVQGLVTPSTTKVKASGEEQVEDISPNTLEAAKTLSKASGEEQVEDISPNTLEAAKTLSKVASLKPRSIDKGRRYKRRKEAKGKKVVSSLDFQEEVDTGAEQVNTAEGVNTGSIKLSTVSEQLSTGSEQVSTVSAKKSTSSVDKGQREGKAPMISEETPKKLNNKILHEEASLAEAIRLDSLQKEEEAKQVHLDSLLAQRIAEEEELNEQQKKRKAQVQFEVNIYTMKIGIKLEPKIALM</sequence>
<keyword evidence="4" id="KW-1185">Reference proteome</keyword>
<name>A0ABQ5EF51_9ASTR</name>
<feature type="coiled-coil region" evidence="1">
    <location>
        <begin position="380"/>
        <end position="422"/>
    </location>
</feature>
<accession>A0ABQ5EF51</accession>
<evidence type="ECO:0000313" key="3">
    <source>
        <dbReference type="EMBL" id="GJT49544.1"/>
    </source>
</evidence>
<dbReference type="EMBL" id="BQNB010016247">
    <property type="protein sequence ID" value="GJT49544.1"/>
    <property type="molecule type" value="Genomic_DNA"/>
</dbReference>
<protein>
    <submittedName>
        <fullName evidence="3">Uncharacterized protein</fullName>
    </submittedName>
</protein>
<feature type="region of interest" description="Disordered" evidence="2">
    <location>
        <begin position="180"/>
        <end position="227"/>
    </location>
</feature>
<evidence type="ECO:0000256" key="2">
    <source>
        <dbReference type="SAM" id="MobiDB-lite"/>
    </source>
</evidence>
<feature type="region of interest" description="Disordered" evidence="2">
    <location>
        <begin position="103"/>
        <end position="122"/>
    </location>
</feature>
<reference evidence="3" key="2">
    <citation type="submission" date="2022-01" db="EMBL/GenBank/DDBJ databases">
        <authorList>
            <person name="Yamashiro T."/>
            <person name="Shiraishi A."/>
            <person name="Satake H."/>
            <person name="Nakayama K."/>
        </authorList>
    </citation>
    <scope>NUCLEOTIDE SEQUENCE</scope>
</reference>
<gene>
    <name evidence="3" type="ORF">Tco_0975701</name>
</gene>
<feature type="region of interest" description="Disordered" evidence="2">
    <location>
        <begin position="326"/>
        <end position="360"/>
    </location>
</feature>